<evidence type="ECO:0000313" key="2">
    <source>
        <dbReference type="Proteomes" id="UP000276133"/>
    </source>
</evidence>
<comment type="caution">
    <text evidence="1">The sequence shown here is derived from an EMBL/GenBank/DDBJ whole genome shotgun (WGS) entry which is preliminary data.</text>
</comment>
<sequence length="110" mass="12084">MCIGSLLYGGSMGGMLRNFWYLLKQSKIDSNHRLSTTRISSSSPTGIMPCRVVTSSALGKKIGKCEQLFTKKCDHEYQNKKTLNGETALSKHANPVPCDLCGELMKNIKG</sequence>
<organism evidence="1 2">
    <name type="scientific">Brachionus plicatilis</name>
    <name type="common">Marine rotifer</name>
    <name type="synonym">Brachionus muelleri</name>
    <dbReference type="NCBI Taxonomy" id="10195"/>
    <lineage>
        <taxon>Eukaryota</taxon>
        <taxon>Metazoa</taxon>
        <taxon>Spiralia</taxon>
        <taxon>Gnathifera</taxon>
        <taxon>Rotifera</taxon>
        <taxon>Eurotatoria</taxon>
        <taxon>Monogononta</taxon>
        <taxon>Pseudotrocha</taxon>
        <taxon>Ploima</taxon>
        <taxon>Brachionidae</taxon>
        <taxon>Brachionus</taxon>
    </lineage>
</organism>
<proteinExistence type="predicted"/>
<evidence type="ECO:0000313" key="1">
    <source>
        <dbReference type="EMBL" id="RMZ98442.1"/>
    </source>
</evidence>
<dbReference type="EMBL" id="REGN01010778">
    <property type="protein sequence ID" value="RMZ98442.1"/>
    <property type="molecule type" value="Genomic_DNA"/>
</dbReference>
<gene>
    <name evidence="1" type="ORF">BpHYR1_053612</name>
</gene>
<name>A0A3M7PHB6_BRAPC</name>
<reference evidence="1 2" key="1">
    <citation type="journal article" date="2018" name="Sci. Rep.">
        <title>Genomic signatures of local adaptation to the degree of environmental predictability in rotifers.</title>
        <authorList>
            <person name="Franch-Gras L."/>
            <person name="Hahn C."/>
            <person name="Garcia-Roger E.M."/>
            <person name="Carmona M.J."/>
            <person name="Serra M."/>
            <person name="Gomez A."/>
        </authorList>
    </citation>
    <scope>NUCLEOTIDE SEQUENCE [LARGE SCALE GENOMIC DNA]</scope>
    <source>
        <strain evidence="1">HYR1</strain>
    </source>
</reference>
<accession>A0A3M7PHB6</accession>
<protein>
    <submittedName>
        <fullName evidence="1">Uncharacterized protein</fullName>
    </submittedName>
</protein>
<dbReference type="OrthoDB" id="6077919at2759"/>
<keyword evidence="2" id="KW-1185">Reference proteome</keyword>
<dbReference type="AlphaFoldDB" id="A0A3M7PHB6"/>
<dbReference type="Proteomes" id="UP000276133">
    <property type="component" value="Unassembled WGS sequence"/>
</dbReference>